<dbReference type="AlphaFoldDB" id="A0A1B7NME0"/>
<sequence length="177" mass="20739">SNDLKQQIRKYQKEVQTSMNSKPVTTFDGTNYPEWKIGILADAEVIGGLDILTKKQKAPPEGLTTLENERWEYAVVSLAEERMDIMRELTTLHIKDNGYVAFQRRFRYLVARHKELTTNGPEDFYHDLFLIGLREHQKAFVQTRLDDFYKTGQDPICNIGIDDLMNQLANRHERQHR</sequence>
<name>A0A1B7NME0_9EURO</name>
<dbReference type="OrthoDB" id="4508254at2759"/>
<dbReference type="EMBL" id="LGUA01001898">
    <property type="protein sequence ID" value="OAX77938.1"/>
    <property type="molecule type" value="Genomic_DNA"/>
</dbReference>
<reference evidence="1 2" key="1">
    <citation type="submission" date="2015-07" db="EMBL/GenBank/DDBJ databases">
        <title>Emmonsia species relationships and genome sequence.</title>
        <authorList>
            <person name="Cuomo C.A."/>
            <person name="Schwartz I.S."/>
            <person name="Kenyon C."/>
            <person name="de Hoog G.S."/>
            <person name="Govender N.P."/>
            <person name="Botha A."/>
            <person name="Moreno L."/>
            <person name="de Vries M."/>
            <person name="Munoz J.F."/>
            <person name="Stielow J.B."/>
        </authorList>
    </citation>
    <scope>NUCLEOTIDE SEQUENCE [LARGE SCALE GENOMIC DNA]</scope>
    <source>
        <strain evidence="1 2">CBS 136260</strain>
    </source>
</reference>
<gene>
    <name evidence="1" type="ORF">ACJ72_07758</name>
</gene>
<comment type="caution">
    <text evidence="1">The sequence shown here is derived from an EMBL/GenBank/DDBJ whole genome shotgun (WGS) entry which is preliminary data.</text>
</comment>
<dbReference type="STRING" id="1658172.A0A1B7NME0"/>
<protein>
    <submittedName>
        <fullName evidence="1">Uncharacterized protein</fullName>
    </submittedName>
</protein>
<evidence type="ECO:0000313" key="1">
    <source>
        <dbReference type="EMBL" id="OAX77938.1"/>
    </source>
</evidence>
<proteinExistence type="predicted"/>
<evidence type="ECO:0000313" key="2">
    <source>
        <dbReference type="Proteomes" id="UP000091918"/>
    </source>
</evidence>
<keyword evidence="2" id="KW-1185">Reference proteome</keyword>
<dbReference type="Proteomes" id="UP000091918">
    <property type="component" value="Unassembled WGS sequence"/>
</dbReference>
<organism evidence="1 2">
    <name type="scientific">Emergomyces africanus</name>
    <dbReference type="NCBI Taxonomy" id="1955775"/>
    <lineage>
        <taxon>Eukaryota</taxon>
        <taxon>Fungi</taxon>
        <taxon>Dikarya</taxon>
        <taxon>Ascomycota</taxon>
        <taxon>Pezizomycotina</taxon>
        <taxon>Eurotiomycetes</taxon>
        <taxon>Eurotiomycetidae</taxon>
        <taxon>Onygenales</taxon>
        <taxon>Ajellomycetaceae</taxon>
        <taxon>Emergomyces</taxon>
    </lineage>
</organism>
<accession>A0A1B7NME0</accession>
<feature type="non-terminal residue" evidence="1">
    <location>
        <position position="1"/>
    </location>
</feature>